<evidence type="ECO:0000256" key="1">
    <source>
        <dbReference type="SAM" id="MobiDB-lite"/>
    </source>
</evidence>
<feature type="region of interest" description="Disordered" evidence="1">
    <location>
        <begin position="470"/>
        <end position="492"/>
    </location>
</feature>
<reference evidence="2 3" key="1">
    <citation type="submission" date="2019-01" db="EMBL/GenBank/DDBJ databases">
        <authorList>
            <person name="Ferrante I. M."/>
        </authorList>
    </citation>
    <scope>NUCLEOTIDE SEQUENCE [LARGE SCALE GENOMIC DNA]</scope>
    <source>
        <strain evidence="2 3">B856</strain>
    </source>
</reference>
<feature type="compositionally biased region" description="Basic and acidic residues" evidence="1">
    <location>
        <begin position="392"/>
        <end position="451"/>
    </location>
</feature>
<feature type="compositionally biased region" description="Low complexity" evidence="1">
    <location>
        <begin position="22"/>
        <end position="36"/>
    </location>
</feature>
<gene>
    <name evidence="2" type="ORF">PSNMU_V1.4_AUG-EV-PASAV3_0065200</name>
</gene>
<name>A0A448ZCA9_9STRA</name>
<dbReference type="AlphaFoldDB" id="A0A448ZCA9"/>
<feature type="compositionally biased region" description="Basic and acidic residues" evidence="1">
    <location>
        <begin position="354"/>
        <end position="364"/>
    </location>
</feature>
<dbReference type="Proteomes" id="UP000291116">
    <property type="component" value="Unassembled WGS sequence"/>
</dbReference>
<sequence>METTAKPVEEDCHPKRGTTKQAEVPGAAAEAAFSPARDNRGPRREALCWRCLLFRNLPKGFLGGRDLVEECLPERIRRMVYCESSMDSIMVEFETVDDRRRLLDKQRRKQKAMANAKKGALPEGSPPRRNAPKKPLEFHIGVLAERCKSELFVTKRFGVSAAPLPAQGSESEGTEAPRPVSLAKRCLLVRRLVDPGEGTGRGPIEIPDSGSYLGPKDQGGRRKSGGNPPPSVSKPMEIRAGAHRERVVRWALKPHAKGSSPPVVLELESEESVERIVSELEARTGTGGESEVAAAVLAVPVWILPVRSETHARFCFRGVQSLSGTRGAKPVGDGGRNSPAAETHSTRQQASRSFAERSPQRHEPPAPTTPATPQQLQRVTPGASAEGSDEEPSGKEQEDREEQRQQEEKQELANLEKKEQQDREEKLQEEQKQKLADLEKKEQQDREEKLQQEQTQKFVALEEEVRALREEKDRLQGQQRAEGRLDKLQSEHSDLLREHRGLLEKVERSMADLRRVTEERDAIRSVYDRSRAAWESRFELLMEARRKQAAAGAGNPGGCAPVCPECETFEFYSGLAAALAGDDDREGGEAPGQAVHPSESHKQDPGETTEPGNPEMENEIENIASMINGMTLSPCEPAESANPVKTESEPQADNQIENEPRQSMDGTNC</sequence>
<proteinExistence type="predicted"/>
<feature type="region of interest" description="Disordered" evidence="1">
    <location>
        <begin position="197"/>
        <end position="239"/>
    </location>
</feature>
<organism evidence="2 3">
    <name type="scientific">Pseudo-nitzschia multistriata</name>
    <dbReference type="NCBI Taxonomy" id="183589"/>
    <lineage>
        <taxon>Eukaryota</taxon>
        <taxon>Sar</taxon>
        <taxon>Stramenopiles</taxon>
        <taxon>Ochrophyta</taxon>
        <taxon>Bacillariophyta</taxon>
        <taxon>Bacillariophyceae</taxon>
        <taxon>Bacillariophycidae</taxon>
        <taxon>Bacillariales</taxon>
        <taxon>Bacillariaceae</taxon>
        <taxon>Pseudo-nitzschia</taxon>
    </lineage>
</organism>
<feature type="region of interest" description="Disordered" evidence="1">
    <location>
        <begin position="580"/>
        <end position="669"/>
    </location>
</feature>
<feature type="region of interest" description="Disordered" evidence="1">
    <location>
        <begin position="1"/>
        <end position="39"/>
    </location>
</feature>
<feature type="region of interest" description="Disordered" evidence="1">
    <location>
        <begin position="323"/>
        <end position="457"/>
    </location>
</feature>
<feature type="compositionally biased region" description="Polar residues" evidence="1">
    <location>
        <begin position="643"/>
        <end position="657"/>
    </location>
</feature>
<evidence type="ECO:0000313" key="3">
    <source>
        <dbReference type="Proteomes" id="UP000291116"/>
    </source>
</evidence>
<protein>
    <submittedName>
        <fullName evidence="2">Uncharacterized protein</fullName>
    </submittedName>
</protein>
<accession>A0A448ZCA9</accession>
<dbReference type="EMBL" id="CAACVS010000228">
    <property type="protein sequence ID" value="VEU39666.1"/>
    <property type="molecule type" value="Genomic_DNA"/>
</dbReference>
<evidence type="ECO:0000313" key="2">
    <source>
        <dbReference type="EMBL" id="VEU39666.1"/>
    </source>
</evidence>
<keyword evidence="3" id="KW-1185">Reference proteome</keyword>
<feature type="region of interest" description="Disordered" evidence="1">
    <location>
        <begin position="104"/>
        <end position="133"/>
    </location>
</feature>